<sequence length="146" mass="15679">MRDPFHDLHHHETGGSSHIRLISEGGSTHARSPELVCIDSIQATQNCTTEAQHTVFPAAVAAGTAPPESSICTLPPDHAEELDRGILPPLLRQRLLLLGLSLSPAATVSVKEPGKLWLVADETRSYPVRLIAARIAVYAGMQPARP</sequence>
<protein>
    <submittedName>
        <fullName evidence="2">Uncharacterized protein</fullName>
    </submittedName>
</protein>
<dbReference type="EMBL" id="CP077683">
    <property type="protein sequence ID" value="QXE90064.1"/>
    <property type="molecule type" value="Genomic_DNA"/>
</dbReference>
<feature type="region of interest" description="Disordered" evidence="1">
    <location>
        <begin position="1"/>
        <end position="21"/>
    </location>
</feature>
<keyword evidence="3" id="KW-1185">Reference proteome</keyword>
<evidence type="ECO:0000256" key="1">
    <source>
        <dbReference type="SAM" id="MobiDB-lite"/>
    </source>
</evidence>
<dbReference type="Proteomes" id="UP000683559">
    <property type="component" value="Chromosome"/>
</dbReference>
<organism evidence="2 3">
    <name type="scientific">Geomonas subterranea</name>
    <dbReference type="NCBI Taxonomy" id="2847989"/>
    <lineage>
        <taxon>Bacteria</taxon>
        <taxon>Pseudomonadati</taxon>
        <taxon>Thermodesulfobacteriota</taxon>
        <taxon>Desulfuromonadia</taxon>
        <taxon>Geobacterales</taxon>
        <taxon>Geobacteraceae</taxon>
        <taxon>Geomonas</taxon>
    </lineage>
</organism>
<feature type="compositionally biased region" description="Basic and acidic residues" evidence="1">
    <location>
        <begin position="1"/>
        <end position="13"/>
    </location>
</feature>
<dbReference type="RefSeq" id="WP_217286726.1">
    <property type="nucleotide sequence ID" value="NZ_CP077683.1"/>
</dbReference>
<evidence type="ECO:0000313" key="2">
    <source>
        <dbReference type="EMBL" id="QXE90064.1"/>
    </source>
</evidence>
<reference evidence="2 3" key="1">
    <citation type="submission" date="2021-06" db="EMBL/GenBank/DDBJ databases">
        <title>Gemonas diversity in paddy soil.</title>
        <authorList>
            <person name="Liu G."/>
        </authorList>
    </citation>
    <scope>NUCLEOTIDE SEQUENCE [LARGE SCALE GENOMIC DNA]</scope>
    <source>
        <strain evidence="2 3">RG2</strain>
    </source>
</reference>
<accession>A0ABX8LF40</accession>
<proteinExistence type="predicted"/>
<evidence type="ECO:0000313" key="3">
    <source>
        <dbReference type="Proteomes" id="UP000683559"/>
    </source>
</evidence>
<name>A0ABX8LF40_9BACT</name>
<gene>
    <name evidence="2" type="ORF">KP001_16810</name>
</gene>